<sequence>MPENASNIEIERKFLVSRRPDGELVKRQSIRQGYIAREAGNTVRIRQKNDKYILSIKASKGANERYELEYAVSEADATLLFKLCTGPLIEKTREVYSFRGHLWEVDIFHGANDGLIIAEVELDSADEQFEKPSWLAREVSHDARFFNAYLFSHPFVGWGLSYQELLDGK</sequence>
<dbReference type="InterPro" id="IPR023577">
    <property type="entry name" value="CYTH_domain"/>
</dbReference>
<dbReference type="OrthoDB" id="9805588at2"/>
<evidence type="ECO:0000259" key="2">
    <source>
        <dbReference type="PROSITE" id="PS51707"/>
    </source>
</evidence>
<dbReference type="Pfam" id="PF01928">
    <property type="entry name" value="CYTH"/>
    <property type="match status" value="1"/>
</dbReference>
<dbReference type="PANTHER" id="PTHR40114:SF1">
    <property type="entry name" value="SLR0698 PROTEIN"/>
    <property type="match status" value="1"/>
</dbReference>
<organism evidence="3 4">
    <name type="scientific">Emcibacter nanhaiensis</name>
    <dbReference type="NCBI Taxonomy" id="1505037"/>
    <lineage>
        <taxon>Bacteria</taxon>
        <taxon>Pseudomonadati</taxon>
        <taxon>Pseudomonadota</taxon>
        <taxon>Alphaproteobacteria</taxon>
        <taxon>Emcibacterales</taxon>
        <taxon>Emcibacteraceae</taxon>
        <taxon>Emcibacter</taxon>
    </lineage>
</organism>
<feature type="domain" description="CYTH" evidence="2">
    <location>
        <begin position="7"/>
        <end position="152"/>
    </location>
</feature>
<dbReference type="EMBL" id="VFIY01000005">
    <property type="protein sequence ID" value="TPD61827.1"/>
    <property type="molecule type" value="Genomic_DNA"/>
</dbReference>
<keyword evidence="4" id="KW-1185">Reference proteome</keyword>
<evidence type="ECO:0000313" key="4">
    <source>
        <dbReference type="Proteomes" id="UP000319148"/>
    </source>
</evidence>
<feature type="active site" description="Proton acceptor" evidence="1">
    <location>
        <position position="34"/>
    </location>
</feature>
<dbReference type="CDD" id="cd07891">
    <property type="entry name" value="CYTH-like_CthTTM-like_1"/>
    <property type="match status" value="1"/>
</dbReference>
<dbReference type="SUPFAM" id="SSF55154">
    <property type="entry name" value="CYTH-like phosphatases"/>
    <property type="match status" value="1"/>
</dbReference>
<dbReference type="AlphaFoldDB" id="A0A501PNY0"/>
<protein>
    <submittedName>
        <fullName evidence="3">CYTH domain-containing protein</fullName>
    </submittedName>
</protein>
<dbReference type="InterPro" id="IPR012042">
    <property type="entry name" value="NeuTTM/CthTTM-like"/>
</dbReference>
<evidence type="ECO:0000313" key="3">
    <source>
        <dbReference type="EMBL" id="TPD61827.1"/>
    </source>
</evidence>
<gene>
    <name evidence="3" type="ORF">FIV46_06355</name>
</gene>
<evidence type="ECO:0000256" key="1">
    <source>
        <dbReference type="PIRSR" id="PIRSR016487-1"/>
    </source>
</evidence>
<dbReference type="PIRSF" id="PIRSF016487">
    <property type="entry name" value="CYTH_UCP016487"/>
    <property type="match status" value="1"/>
</dbReference>
<dbReference type="RefSeq" id="WP_139939590.1">
    <property type="nucleotide sequence ID" value="NZ_JBHSYP010000003.1"/>
</dbReference>
<dbReference type="Proteomes" id="UP000319148">
    <property type="component" value="Unassembled WGS sequence"/>
</dbReference>
<dbReference type="PANTHER" id="PTHR40114">
    <property type="entry name" value="SLR0698 PROTEIN"/>
    <property type="match status" value="1"/>
</dbReference>
<proteinExistence type="predicted"/>
<comment type="caution">
    <text evidence="3">The sequence shown here is derived from an EMBL/GenBank/DDBJ whole genome shotgun (WGS) entry which is preliminary data.</text>
</comment>
<dbReference type="Gene3D" id="2.40.320.10">
    <property type="entry name" value="Hypothetical Protein Pfu-838710-001"/>
    <property type="match status" value="1"/>
</dbReference>
<accession>A0A501PNY0</accession>
<dbReference type="InterPro" id="IPR033469">
    <property type="entry name" value="CYTH-like_dom_sf"/>
</dbReference>
<name>A0A501PNY0_9PROT</name>
<dbReference type="PROSITE" id="PS51707">
    <property type="entry name" value="CYTH"/>
    <property type="match status" value="1"/>
</dbReference>
<dbReference type="SMART" id="SM01118">
    <property type="entry name" value="CYTH"/>
    <property type="match status" value="1"/>
</dbReference>
<reference evidence="4" key="1">
    <citation type="submission" date="2019-06" db="EMBL/GenBank/DDBJ databases">
        <title>The complete genome of Emcibacter congregatus ZYLT.</title>
        <authorList>
            <person name="Zhao Z."/>
        </authorList>
    </citation>
    <scope>NUCLEOTIDE SEQUENCE [LARGE SCALE GENOMIC DNA]</scope>
    <source>
        <strain evidence="4">MCCC 1A06723</strain>
    </source>
</reference>